<dbReference type="FunFam" id="3.40.1170.60:FF:000001">
    <property type="entry name" value="DNA polymerase IV"/>
    <property type="match status" value="1"/>
</dbReference>
<dbReference type="PROSITE" id="PS50173">
    <property type="entry name" value="UMUC"/>
    <property type="match status" value="1"/>
</dbReference>
<evidence type="ECO:0000256" key="14">
    <source>
        <dbReference type="ARBA" id="ARBA00023125"/>
    </source>
</evidence>
<evidence type="ECO:0000256" key="16">
    <source>
        <dbReference type="ARBA" id="ARBA00049244"/>
    </source>
</evidence>
<evidence type="ECO:0000256" key="10">
    <source>
        <dbReference type="ARBA" id="ARBA00022723"/>
    </source>
</evidence>
<keyword evidence="5" id="KW-0515">Mutator protein</keyword>
<evidence type="ECO:0000256" key="8">
    <source>
        <dbReference type="ARBA" id="ARBA00022695"/>
    </source>
</evidence>
<dbReference type="Gene3D" id="3.40.1170.60">
    <property type="match status" value="1"/>
</dbReference>
<dbReference type="InterPro" id="IPR022880">
    <property type="entry name" value="DNApol_IV"/>
</dbReference>
<dbReference type="InterPro" id="IPR001126">
    <property type="entry name" value="UmuC"/>
</dbReference>
<evidence type="ECO:0000256" key="11">
    <source>
        <dbReference type="ARBA" id="ARBA00022763"/>
    </source>
</evidence>
<evidence type="ECO:0000259" key="17">
    <source>
        <dbReference type="PROSITE" id="PS50173"/>
    </source>
</evidence>
<organism evidence="18">
    <name type="scientific">marine metagenome</name>
    <dbReference type="NCBI Taxonomy" id="408172"/>
    <lineage>
        <taxon>unclassified sequences</taxon>
        <taxon>metagenomes</taxon>
        <taxon>ecological metagenomes</taxon>
    </lineage>
</organism>
<evidence type="ECO:0000256" key="13">
    <source>
        <dbReference type="ARBA" id="ARBA00022932"/>
    </source>
</evidence>
<protein>
    <recommendedName>
        <fullName evidence="4">DNA-directed DNA polymerase</fullName>
        <ecNumber evidence="4">2.7.7.7</ecNumber>
    </recommendedName>
</protein>
<comment type="subcellular location">
    <subcellularLocation>
        <location evidence="2">Cytoplasm</location>
    </subcellularLocation>
</comment>
<feature type="non-terminal residue" evidence="18">
    <location>
        <position position="1"/>
    </location>
</feature>
<dbReference type="Pfam" id="PF11798">
    <property type="entry name" value="IMS_HHH"/>
    <property type="match status" value="1"/>
</dbReference>
<dbReference type="InterPro" id="IPR043128">
    <property type="entry name" value="Rev_trsase/Diguanyl_cyclase"/>
</dbReference>
<dbReference type="Pfam" id="PF00817">
    <property type="entry name" value="IMS"/>
    <property type="match status" value="1"/>
</dbReference>
<dbReference type="InterPro" id="IPR050116">
    <property type="entry name" value="DNA_polymerase-Y"/>
</dbReference>
<keyword evidence="7" id="KW-0808">Transferase</keyword>
<dbReference type="GO" id="GO:0042276">
    <property type="term" value="P:error-prone translesion synthesis"/>
    <property type="evidence" value="ECO:0007669"/>
    <property type="project" value="TreeGrafter"/>
</dbReference>
<dbReference type="NCBIfam" id="NF002677">
    <property type="entry name" value="PRK02406.1"/>
    <property type="match status" value="1"/>
</dbReference>
<dbReference type="GO" id="GO:0003677">
    <property type="term" value="F:DNA binding"/>
    <property type="evidence" value="ECO:0007669"/>
    <property type="project" value="UniProtKB-KW"/>
</dbReference>
<dbReference type="GO" id="GO:0009432">
    <property type="term" value="P:SOS response"/>
    <property type="evidence" value="ECO:0007669"/>
    <property type="project" value="TreeGrafter"/>
</dbReference>
<evidence type="ECO:0000256" key="12">
    <source>
        <dbReference type="ARBA" id="ARBA00022842"/>
    </source>
</evidence>
<keyword evidence="15" id="KW-0234">DNA repair</keyword>
<dbReference type="AlphaFoldDB" id="A0A382N157"/>
<evidence type="ECO:0000256" key="7">
    <source>
        <dbReference type="ARBA" id="ARBA00022679"/>
    </source>
</evidence>
<evidence type="ECO:0000256" key="6">
    <source>
        <dbReference type="ARBA" id="ARBA00022490"/>
    </source>
</evidence>
<proteinExistence type="inferred from homology"/>
<dbReference type="Gene3D" id="1.10.150.20">
    <property type="entry name" value="5' to 3' exonuclease, C-terminal subdomain"/>
    <property type="match status" value="1"/>
</dbReference>
<keyword evidence="12" id="KW-0460">Magnesium</keyword>
<keyword evidence="8" id="KW-0548">Nucleotidyltransferase</keyword>
<dbReference type="EMBL" id="UINC01096728">
    <property type="protein sequence ID" value="SVC53857.1"/>
    <property type="molecule type" value="Genomic_DNA"/>
</dbReference>
<dbReference type="GO" id="GO:0005829">
    <property type="term" value="C:cytosol"/>
    <property type="evidence" value="ECO:0007669"/>
    <property type="project" value="TreeGrafter"/>
</dbReference>
<keyword evidence="10" id="KW-0479">Metal-binding</keyword>
<comment type="cofactor">
    <cofactor evidence="1">
        <name>Mg(2+)</name>
        <dbReference type="ChEBI" id="CHEBI:18420"/>
    </cofactor>
</comment>
<dbReference type="InterPro" id="IPR024728">
    <property type="entry name" value="PolY_HhH_motif"/>
</dbReference>
<name>A0A382N157_9ZZZZ</name>
<keyword evidence="6" id="KW-0963">Cytoplasm</keyword>
<evidence type="ECO:0000256" key="5">
    <source>
        <dbReference type="ARBA" id="ARBA00022457"/>
    </source>
</evidence>
<evidence type="ECO:0000256" key="15">
    <source>
        <dbReference type="ARBA" id="ARBA00023204"/>
    </source>
</evidence>
<keyword evidence="9" id="KW-0235">DNA replication</keyword>
<keyword evidence="14" id="KW-0238">DNA-binding</keyword>
<keyword evidence="13" id="KW-0239">DNA-directed DNA polymerase</keyword>
<comment type="catalytic activity">
    <reaction evidence="16">
        <text>DNA(n) + a 2'-deoxyribonucleoside 5'-triphosphate = DNA(n+1) + diphosphate</text>
        <dbReference type="Rhea" id="RHEA:22508"/>
        <dbReference type="Rhea" id="RHEA-COMP:17339"/>
        <dbReference type="Rhea" id="RHEA-COMP:17340"/>
        <dbReference type="ChEBI" id="CHEBI:33019"/>
        <dbReference type="ChEBI" id="CHEBI:61560"/>
        <dbReference type="ChEBI" id="CHEBI:173112"/>
        <dbReference type="EC" id="2.7.7.7"/>
    </reaction>
</comment>
<evidence type="ECO:0000256" key="9">
    <source>
        <dbReference type="ARBA" id="ARBA00022705"/>
    </source>
</evidence>
<evidence type="ECO:0000256" key="3">
    <source>
        <dbReference type="ARBA" id="ARBA00010945"/>
    </source>
</evidence>
<accession>A0A382N157</accession>
<evidence type="ECO:0000256" key="1">
    <source>
        <dbReference type="ARBA" id="ARBA00001946"/>
    </source>
</evidence>
<dbReference type="InterPro" id="IPR043502">
    <property type="entry name" value="DNA/RNA_pol_sf"/>
</dbReference>
<dbReference type="GO" id="GO:0003887">
    <property type="term" value="F:DNA-directed DNA polymerase activity"/>
    <property type="evidence" value="ECO:0007669"/>
    <property type="project" value="UniProtKB-KW"/>
</dbReference>
<dbReference type="CDD" id="cd03586">
    <property type="entry name" value="PolY_Pol_IV_kappa"/>
    <property type="match status" value="1"/>
</dbReference>
<keyword evidence="11" id="KW-0227">DNA damage</keyword>
<dbReference type="PANTHER" id="PTHR11076:SF33">
    <property type="entry name" value="DNA POLYMERASE KAPPA"/>
    <property type="match status" value="1"/>
</dbReference>
<evidence type="ECO:0000256" key="2">
    <source>
        <dbReference type="ARBA" id="ARBA00004496"/>
    </source>
</evidence>
<gene>
    <name evidence="18" type="ORF">METZ01_LOCUS306711</name>
</gene>
<sequence>LQHPDLFTLSIAHLDCDAFYASVEKRDDPSLLDKPVIIGGGKRGVVSTCCYIARMYGVHSAMPMFLALQSCPDAVVIRPNMAKYQKVGYEVRDLLSEVTNLVEPISIDEAFLDLEHCLTDALEPPSAALVNLARRLEGKLGITASIGLGPNKFLAKLASDLDKPRGFSVIGSAEARTFLAPMPVKKIWGVGPALSRRLAEAGINKIGQLQSRSEEELVTRFGSIGRRLSQFSIGEDIRTVGTKGVRKSVSAETTF</sequence>
<dbReference type="SUPFAM" id="SSF56672">
    <property type="entry name" value="DNA/RNA polymerases"/>
    <property type="match status" value="1"/>
</dbReference>
<dbReference type="NCBIfam" id="NF002751">
    <property type="entry name" value="PRK02794.1"/>
    <property type="match status" value="1"/>
</dbReference>
<dbReference type="PANTHER" id="PTHR11076">
    <property type="entry name" value="DNA REPAIR POLYMERASE UMUC / TRANSFERASE FAMILY MEMBER"/>
    <property type="match status" value="1"/>
</dbReference>
<feature type="domain" description="UmuC" evidence="17">
    <location>
        <begin position="11"/>
        <end position="191"/>
    </location>
</feature>
<evidence type="ECO:0000256" key="4">
    <source>
        <dbReference type="ARBA" id="ARBA00012417"/>
    </source>
</evidence>
<reference evidence="18" key="1">
    <citation type="submission" date="2018-05" db="EMBL/GenBank/DDBJ databases">
        <authorList>
            <person name="Lanie J.A."/>
            <person name="Ng W.-L."/>
            <person name="Kazmierczak K.M."/>
            <person name="Andrzejewski T.M."/>
            <person name="Davidsen T.M."/>
            <person name="Wayne K.J."/>
            <person name="Tettelin H."/>
            <person name="Glass J.I."/>
            <person name="Rusch D."/>
            <person name="Podicherti R."/>
            <person name="Tsui H.-C.T."/>
            <person name="Winkler M.E."/>
        </authorList>
    </citation>
    <scope>NUCLEOTIDE SEQUENCE</scope>
</reference>
<dbReference type="EC" id="2.7.7.7" evidence="4"/>
<comment type="similarity">
    <text evidence="3">Belongs to the DNA polymerase type-Y family.</text>
</comment>
<feature type="non-terminal residue" evidence="18">
    <location>
        <position position="255"/>
    </location>
</feature>
<dbReference type="GO" id="GO:0046872">
    <property type="term" value="F:metal ion binding"/>
    <property type="evidence" value="ECO:0007669"/>
    <property type="project" value="UniProtKB-KW"/>
</dbReference>
<dbReference type="GO" id="GO:0006281">
    <property type="term" value="P:DNA repair"/>
    <property type="evidence" value="ECO:0007669"/>
    <property type="project" value="UniProtKB-KW"/>
</dbReference>
<evidence type="ECO:0000313" key="18">
    <source>
        <dbReference type="EMBL" id="SVC53857.1"/>
    </source>
</evidence>
<dbReference type="GO" id="GO:0006260">
    <property type="term" value="P:DNA replication"/>
    <property type="evidence" value="ECO:0007669"/>
    <property type="project" value="UniProtKB-KW"/>
</dbReference>
<dbReference type="Gene3D" id="3.30.70.270">
    <property type="match status" value="1"/>
</dbReference>